<dbReference type="PANTHER" id="PTHR45629:SF7">
    <property type="entry name" value="DNA EXCISION REPAIR PROTEIN ERCC-6-RELATED"/>
    <property type="match status" value="1"/>
</dbReference>
<reference evidence="4" key="1">
    <citation type="submission" date="2018-09" db="EMBL/GenBank/DDBJ databases">
        <authorList>
            <person name="Livingstone P.G."/>
            <person name="Whitworth D.E."/>
        </authorList>
    </citation>
    <scope>NUCLEOTIDE SEQUENCE [LARGE SCALE GENOMIC DNA]</scope>
    <source>
        <strain evidence="4">CA051B</strain>
    </source>
</reference>
<feature type="domain" description="Helicase ATP-binding" evidence="2">
    <location>
        <begin position="86"/>
        <end position="369"/>
    </location>
</feature>
<name>A0A3A8QQY3_9BACT</name>
<dbReference type="Pfam" id="PF04851">
    <property type="entry name" value="ResIII"/>
    <property type="match status" value="1"/>
</dbReference>
<dbReference type="PANTHER" id="PTHR45629">
    <property type="entry name" value="SNF2/RAD54 FAMILY MEMBER"/>
    <property type="match status" value="1"/>
</dbReference>
<sequence>MEGFGTGPDGDTPGSGFPAPWDDFSAGPALPEHHRTLRPKLGTPGMSVDWDRVAARLEELAREHATGRGNKGRTLREDQRATLSFVATRLPRHGLIVADEVGTGKTTIACAVIKAVLAEGGRAAVLVPRGLIHQWRAEYRALFPDAQGPRELTTLPQWLEEDESPSPTDGPEWWLISHGFRYPRVTHRSHGSKIAFPSLVRLFLEPPNIVADGRTSVGHISNHARKHAKDHAWWRNLLRMAERVAPLVHDRQPLLQRLEALPLLKPEKDNRELCESLCQGKEAHSVVSELLGLWLGRFDLIVIDEAHKSREETFEDGEEKSTRRAWKQLPSLLQMLGQGHRSRRICLTATPMELAPHDWGDLLARAQIHAPRGPILRAIDALHRCLKAAKSTPDQPSTIKDLISAAECFQQQLEPFVTRRRLLDQAQLEDLRAHRPEARELAHPHRRTERHLVPLKRLAAGQSDAWRPMLTALEGYSHAARGLDESIVGTRAKVLYTKLANGLVSADELEDDDWLQSTPSPVDPRTAAKLERLAYWRKKFRDSRQELNRSALESGITGYHPDSEHPRILSVVEAIEAWTGLKESEKVLVFGVFTLPMRRLRDVLNARHCVRSLDGGAPIAFSLHEDEPLLAVAFRNMESMQREKSLTGRLAGKTWTLAEFKRLALEAHSRYRKIRDDISRHVRKHTDALVQERFAMLGANDRERLREIIRTLLLDDWLVGGRSDPPSEELLGTLITRIWHDHVEPAIATDSDVEEGEHDESKYKQFVEWIDLEWNEVQGRQTGFCRLMNGDTKWPTRRSLQAGFNRQSGCPQVLIAQSQVGREGLNLHLACRVVVQFHAEWNPASLEQQVGRVDRLNSRWWHMYDQWKRSAMSGPMPLIEVRQVMLEGTYDAFQWDLVRQRQHTFDATLFGSLLPATSWQSVPESLRAELRAAAPNFDPRRPRES</sequence>
<dbReference type="Gene3D" id="3.40.50.10810">
    <property type="entry name" value="Tandem AAA-ATPase domain"/>
    <property type="match status" value="2"/>
</dbReference>
<evidence type="ECO:0000259" key="2">
    <source>
        <dbReference type="PROSITE" id="PS51192"/>
    </source>
</evidence>
<feature type="region of interest" description="Disordered" evidence="1">
    <location>
        <begin position="1"/>
        <end position="44"/>
    </location>
</feature>
<dbReference type="AlphaFoldDB" id="A0A3A8QQY3"/>
<accession>A0A3A8QQY3</accession>
<dbReference type="Gene3D" id="3.40.50.300">
    <property type="entry name" value="P-loop containing nucleotide triphosphate hydrolases"/>
    <property type="match status" value="1"/>
</dbReference>
<dbReference type="InterPro" id="IPR014001">
    <property type="entry name" value="Helicase_ATP-bd"/>
</dbReference>
<proteinExistence type="predicted"/>
<organism evidence="3 4">
    <name type="scientific">Corallococcus llansteffanensis</name>
    <dbReference type="NCBI Taxonomy" id="2316731"/>
    <lineage>
        <taxon>Bacteria</taxon>
        <taxon>Pseudomonadati</taxon>
        <taxon>Myxococcota</taxon>
        <taxon>Myxococcia</taxon>
        <taxon>Myxococcales</taxon>
        <taxon>Cystobacterineae</taxon>
        <taxon>Myxococcaceae</taxon>
        <taxon>Corallococcus</taxon>
    </lineage>
</organism>
<dbReference type="InterPro" id="IPR001650">
    <property type="entry name" value="Helicase_C-like"/>
</dbReference>
<dbReference type="SMART" id="SM00487">
    <property type="entry name" value="DEXDc"/>
    <property type="match status" value="1"/>
</dbReference>
<dbReference type="InterPro" id="IPR050496">
    <property type="entry name" value="SNF2_RAD54_helicase_repair"/>
</dbReference>
<dbReference type="GO" id="GO:0003677">
    <property type="term" value="F:DNA binding"/>
    <property type="evidence" value="ECO:0007669"/>
    <property type="project" value="InterPro"/>
</dbReference>
<dbReference type="InterPro" id="IPR027417">
    <property type="entry name" value="P-loop_NTPase"/>
</dbReference>
<dbReference type="SUPFAM" id="SSF52540">
    <property type="entry name" value="P-loop containing nucleoside triphosphate hydrolases"/>
    <property type="match status" value="2"/>
</dbReference>
<gene>
    <name evidence="3" type="ORF">D7V93_00870</name>
</gene>
<dbReference type="PROSITE" id="PS51192">
    <property type="entry name" value="HELICASE_ATP_BIND_1"/>
    <property type="match status" value="1"/>
</dbReference>
<evidence type="ECO:0000313" key="4">
    <source>
        <dbReference type="Proteomes" id="UP000272888"/>
    </source>
</evidence>
<dbReference type="EMBL" id="RAWB01000004">
    <property type="protein sequence ID" value="RKH68775.1"/>
    <property type="molecule type" value="Genomic_DNA"/>
</dbReference>
<comment type="caution">
    <text evidence="3">The sequence shown here is derived from an EMBL/GenBank/DDBJ whole genome shotgun (WGS) entry which is preliminary data.</text>
</comment>
<dbReference type="GO" id="GO:0016787">
    <property type="term" value="F:hydrolase activity"/>
    <property type="evidence" value="ECO:0007669"/>
    <property type="project" value="InterPro"/>
</dbReference>
<evidence type="ECO:0000313" key="3">
    <source>
        <dbReference type="EMBL" id="RKH68775.1"/>
    </source>
</evidence>
<dbReference type="InterPro" id="IPR038718">
    <property type="entry name" value="SNF2-like_sf"/>
</dbReference>
<evidence type="ECO:0000256" key="1">
    <source>
        <dbReference type="SAM" id="MobiDB-lite"/>
    </source>
</evidence>
<keyword evidence="4" id="KW-1185">Reference proteome</keyword>
<dbReference type="Pfam" id="PF00271">
    <property type="entry name" value="Helicase_C"/>
    <property type="match status" value="1"/>
</dbReference>
<dbReference type="GO" id="GO:0005524">
    <property type="term" value="F:ATP binding"/>
    <property type="evidence" value="ECO:0007669"/>
    <property type="project" value="InterPro"/>
</dbReference>
<dbReference type="InterPro" id="IPR006935">
    <property type="entry name" value="Helicase/UvrB_N"/>
</dbReference>
<protein>
    <recommendedName>
        <fullName evidence="2">Helicase ATP-binding domain-containing protein</fullName>
    </recommendedName>
</protein>
<dbReference type="Proteomes" id="UP000272888">
    <property type="component" value="Unassembled WGS sequence"/>
</dbReference>